<evidence type="ECO:0000256" key="1">
    <source>
        <dbReference type="SAM" id="MobiDB-lite"/>
    </source>
</evidence>
<feature type="compositionally biased region" description="Pro residues" evidence="1">
    <location>
        <begin position="1023"/>
        <end position="1060"/>
    </location>
</feature>
<gene>
    <name evidence="3" type="ORF">Vretimale_8739</name>
</gene>
<reference evidence="3" key="1">
    <citation type="journal article" date="2021" name="Proc. Natl. Acad. Sci. U.S.A.">
        <title>Three genomes in the algal genus Volvox reveal the fate of a haploid sex-determining region after a transition to homothallism.</title>
        <authorList>
            <person name="Yamamoto K."/>
            <person name="Hamaji T."/>
            <person name="Kawai-Toyooka H."/>
            <person name="Matsuzaki R."/>
            <person name="Takahashi F."/>
            <person name="Nishimura Y."/>
            <person name="Kawachi M."/>
            <person name="Noguchi H."/>
            <person name="Minakuchi Y."/>
            <person name="Umen J.G."/>
            <person name="Toyoda A."/>
            <person name="Nozaki H."/>
        </authorList>
    </citation>
    <scope>NUCLEOTIDE SEQUENCE</scope>
    <source>
        <strain evidence="3">NIES-3785</strain>
    </source>
</reference>
<name>A0A8J4GBE4_9CHLO</name>
<dbReference type="AlphaFoldDB" id="A0A8J4GBE4"/>
<feature type="compositionally biased region" description="Low complexity" evidence="1">
    <location>
        <begin position="759"/>
        <end position="769"/>
    </location>
</feature>
<dbReference type="EMBL" id="BNCQ01000015">
    <property type="protein sequence ID" value="GIM04125.1"/>
    <property type="molecule type" value="Genomic_DNA"/>
</dbReference>
<sequence>MVAASSGVHLLSLGCRQMSCTSAGKLTTLVLSGGFLLPLLLALSASTCWALDTDIPGSASGDLLAIKMSQVPGGESSSYYLQVSGDKMQGIYLLEFCPEVTIDEMLLNGHAVIMYDKIVGGVMYTCQPPQPDQKRRRRRRQLFETLTTPTRPSYIVYITTLCGYNKSTEVDKQDVYELFFNSGDQRGRNMLQYYDTCSYGRVQPNPNVVVLVPVEIPCNGTVDLPFSFPSGNSFDSRTCSVNNFLKWQYYMDAVAAKQGINTKDFNHKVMIFPRNAIAAHLKDCQPFSGLSSVGWWDRTGSPVNPYGSGVMWLPQESFYQLEFWLHEAGHNLLMAHANTKEGCSPMYAGQCDWTCTMGAQRGQGIRCLNAPHNWQLGWGRPFQWYDDSMLRYGKYVTVQIPPQMTTPNSSVVLTLNGPQSNDVLYLSARINTPPYDLPFEAKYNGVPFLLLHSYPGTENMAYSQTVLQDSARLLDVVLEPVSGLVAYFRAWSSQDGASVILCRRLAATERTCGDGLDDDCDFLTDEEDPDCIGRTGAIGDNGNGGDTGFTEIFSMNPPPPRTFTQPTASGGRSPLLRWPPPKPPPPRPLPPSPLPPSPPSPRPPLPSPLPPSPPPPSPQPPPFKRLPPPPVSSPPPPVRLPPPPVRSPPPPVRLPPPPVSSPPLPVSSPPPPVRLPPPPVRSPPPPVRLPPPAPRPSPPRPSPPRPSPPRPPPSPPPPGTQPPRPPPPQHPRQPSTPTPDAPAPSPPPSLPPHHPANPSPLSSPSLKPSAPNPPSTPLYHPQAPMPLSPLTPSRGAPSQRLSPQLPSSQPEPVAPSQPPHPPPPTPPLYPVVTLVSQDPPPPTPQPSSPPPMPEYPSSPIIQSSPPPMPEYPSSPIIQSSPPPMPEYPSSPIIQSSPPPMPEYPSSPIIQSSPPPMPEYPSSPIIQSSPPPMPEYPSSPIIQSSPPPMPEYPSSPIIQSSPPPMPEYPSSPIIQSSPPPMPEYPSSPIIQSSPPPMPEYPSSPIIQSSPPPRTLSQVLQSPPLNRPPPSPRPRRPPPSPRKPSQPPRSFPPPRPPRPPRP</sequence>
<evidence type="ECO:0000259" key="2">
    <source>
        <dbReference type="Pfam" id="PF05548"/>
    </source>
</evidence>
<feature type="compositionally biased region" description="Low complexity" evidence="1">
    <location>
        <begin position="797"/>
        <end position="811"/>
    </location>
</feature>
<accession>A0A8J4GBE4</accession>
<organism evidence="3 4">
    <name type="scientific">Volvox reticuliferus</name>
    <dbReference type="NCBI Taxonomy" id="1737510"/>
    <lineage>
        <taxon>Eukaryota</taxon>
        <taxon>Viridiplantae</taxon>
        <taxon>Chlorophyta</taxon>
        <taxon>core chlorophytes</taxon>
        <taxon>Chlorophyceae</taxon>
        <taxon>CS clade</taxon>
        <taxon>Chlamydomonadales</taxon>
        <taxon>Volvocaceae</taxon>
        <taxon>Volvox</taxon>
    </lineage>
</organism>
<dbReference type="Pfam" id="PF05548">
    <property type="entry name" value="Peptidase_M11"/>
    <property type="match status" value="1"/>
</dbReference>
<feature type="region of interest" description="Disordered" evidence="1">
    <location>
        <begin position="533"/>
        <end position="1060"/>
    </location>
</feature>
<comment type="caution">
    <text evidence="3">The sequence shown here is derived from an EMBL/GenBank/DDBJ whole genome shotgun (WGS) entry which is preliminary data.</text>
</comment>
<evidence type="ECO:0000313" key="4">
    <source>
        <dbReference type="Proteomes" id="UP000722791"/>
    </source>
</evidence>
<feature type="compositionally biased region" description="Pro residues" evidence="1">
    <location>
        <begin position="812"/>
        <end position="829"/>
    </location>
</feature>
<feature type="compositionally biased region" description="Pro residues" evidence="1">
    <location>
        <begin position="577"/>
        <end position="758"/>
    </location>
</feature>
<proteinExistence type="predicted"/>
<evidence type="ECO:0000313" key="3">
    <source>
        <dbReference type="EMBL" id="GIM04125.1"/>
    </source>
</evidence>
<dbReference type="Proteomes" id="UP000722791">
    <property type="component" value="Unassembled WGS sequence"/>
</dbReference>
<feature type="domain" description="Peptidase M11 gametolysin" evidence="2">
    <location>
        <begin position="155"/>
        <end position="475"/>
    </location>
</feature>
<feature type="compositionally biased region" description="Pro residues" evidence="1">
    <location>
        <begin position="838"/>
        <end position="856"/>
    </location>
</feature>
<dbReference type="PRINTS" id="PR01217">
    <property type="entry name" value="PRICHEXTENSN"/>
</dbReference>
<dbReference type="InterPro" id="IPR008752">
    <property type="entry name" value="Peptidase_M11"/>
</dbReference>
<protein>
    <recommendedName>
        <fullName evidence="2">Peptidase M11 gametolysin domain-containing protein</fullName>
    </recommendedName>
</protein>